<dbReference type="InParanoid" id="S2KK63"/>
<organism evidence="1 2">
    <name type="scientific">Mucor circinelloides f. circinelloides (strain 1006PhL)</name>
    <name type="common">Mucormycosis agent</name>
    <name type="synonym">Calyptromyces circinelloides</name>
    <dbReference type="NCBI Taxonomy" id="1220926"/>
    <lineage>
        <taxon>Eukaryota</taxon>
        <taxon>Fungi</taxon>
        <taxon>Fungi incertae sedis</taxon>
        <taxon>Mucoromycota</taxon>
        <taxon>Mucoromycotina</taxon>
        <taxon>Mucoromycetes</taxon>
        <taxon>Mucorales</taxon>
        <taxon>Mucorineae</taxon>
        <taxon>Mucoraceae</taxon>
        <taxon>Mucor</taxon>
    </lineage>
</organism>
<accession>S2KK63</accession>
<dbReference type="Proteomes" id="UP000014254">
    <property type="component" value="Unassembled WGS sequence"/>
</dbReference>
<evidence type="ECO:0000313" key="1">
    <source>
        <dbReference type="EMBL" id="EPB92800.1"/>
    </source>
</evidence>
<name>S2KK63_MUCC1</name>
<dbReference type="VEuPathDB" id="FungiDB:HMPREF1544_00239"/>
<sequence>MKNIEQLPSSVSILTAPLATFSLTYPCSKYFLVFNRLSGLLIIAKFFNTLPLCHPP</sequence>
<keyword evidence="2" id="KW-1185">Reference proteome</keyword>
<dbReference type="AlphaFoldDB" id="S2KK63"/>
<protein>
    <submittedName>
        <fullName evidence="1">Uncharacterized protein</fullName>
    </submittedName>
</protein>
<gene>
    <name evidence="1" type="ORF">HMPREF1544_00239</name>
</gene>
<evidence type="ECO:0000313" key="2">
    <source>
        <dbReference type="Proteomes" id="UP000014254"/>
    </source>
</evidence>
<reference evidence="2" key="1">
    <citation type="submission" date="2013-05" db="EMBL/GenBank/DDBJ databases">
        <title>The Genome sequence of Mucor circinelloides f. circinelloides 1006PhL.</title>
        <authorList>
            <consortium name="The Broad Institute Genomics Platform"/>
            <person name="Cuomo C."/>
            <person name="Earl A."/>
            <person name="Findley K."/>
            <person name="Lee S.C."/>
            <person name="Walker B."/>
            <person name="Young S."/>
            <person name="Zeng Q."/>
            <person name="Gargeya S."/>
            <person name="Fitzgerald M."/>
            <person name="Haas B."/>
            <person name="Abouelleil A."/>
            <person name="Allen A.W."/>
            <person name="Alvarado L."/>
            <person name="Arachchi H.M."/>
            <person name="Berlin A.M."/>
            <person name="Chapman S.B."/>
            <person name="Gainer-Dewar J."/>
            <person name="Goldberg J."/>
            <person name="Griggs A."/>
            <person name="Gujja S."/>
            <person name="Hansen M."/>
            <person name="Howarth C."/>
            <person name="Imamovic A."/>
            <person name="Ireland A."/>
            <person name="Larimer J."/>
            <person name="McCowan C."/>
            <person name="Murphy C."/>
            <person name="Pearson M."/>
            <person name="Poon T.W."/>
            <person name="Priest M."/>
            <person name="Roberts A."/>
            <person name="Saif S."/>
            <person name="Shea T."/>
            <person name="Sisk P."/>
            <person name="Sykes S."/>
            <person name="Wortman J."/>
            <person name="Nusbaum C."/>
            <person name="Birren B."/>
        </authorList>
    </citation>
    <scope>NUCLEOTIDE SEQUENCE [LARGE SCALE GENOMIC DNA]</scope>
    <source>
        <strain evidence="2">1006PhL</strain>
    </source>
</reference>
<dbReference type="EMBL" id="KE123897">
    <property type="protein sequence ID" value="EPB92800.1"/>
    <property type="molecule type" value="Genomic_DNA"/>
</dbReference>
<proteinExistence type="predicted"/>